<feature type="transmembrane region" description="Helical" evidence="6">
    <location>
        <begin position="359"/>
        <end position="376"/>
    </location>
</feature>
<feature type="domain" description="Metallo-beta-lactamase" evidence="7">
    <location>
        <begin position="569"/>
        <end position="739"/>
    </location>
</feature>
<organism evidence="8 9">
    <name type="scientific">Undibacterium flavidum</name>
    <dbReference type="NCBI Taxonomy" id="2762297"/>
    <lineage>
        <taxon>Bacteria</taxon>
        <taxon>Pseudomonadati</taxon>
        <taxon>Pseudomonadota</taxon>
        <taxon>Betaproteobacteria</taxon>
        <taxon>Burkholderiales</taxon>
        <taxon>Oxalobacteraceae</taxon>
        <taxon>Undibacterium</taxon>
    </lineage>
</organism>
<reference evidence="8 9" key="1">
    <citation type="submission" date="2020-08" db="EMBL/GenBank/DDBJ databases">
        <title>Novel species isolated from subtropical streams in China.</title>
        <authorList>
            <person name="Lu H."/>
        </authorList>
    </citation>
    <scope>NUCLEOTIDE SEQUENCE [LARGE SCALE GENOMIC DNA]</scope>
    <source>
        <strain evidence="8 9">LX15W</strain>
    </source>
</reference>
<dbReference type="SUPFAM" id="SSF56281">
    <property type="entry name" value="Metallo-hydrolase/oxidoreductase"/>
    <property type="match status" value="1"/>
</dbReference>
<evidence type="ECO:0000256" key="2">
    <source>
        <dbReference type="ARBA" id="ARBA00022475"/>
    </source>
</evidence>
<dbReference type="Pfam" id="PF13567">
    <property type="entry name" value="DUF4131"/>
    <property type="match status" value="1"/>
</dbReference>
<dbReference type="PANTHER" id="PTHR30619:SF1">
    <property type="entry name" value="RECOMBINATION PROTEIN 2"/>
    <property type="match status" value="1"/>
</dbReference>
<dbReference type="Gene3D" id="3.60.15.10">
    <property type="entry name" value="Ribonuclease Z/Hydroxyacylglutathione hydrolase-like"/>
    <property type="match status" value="1"/>
</dbReference>
<accession>A0ABR6Y6C7</accession>
<dbReference type="InterPro" id="IPR004477">
    <property type="entry name" value="ComEC_N"/>
</dbReference>
<feature type="transmembrane region" description="Helical" evidence="6">
    <location>
        <begin position="307"/>
        <end position="329"/>
    </location>
</feature>
<dbReference type="EMBL" id="JACOGA010000001">
    <property type="protein sequence ID" value="MBC3872177.1"/>
    <property type="molecule type" value="Genomic_DNA"/>
</dbReference>
<dbReference type="NCBIfam" id="TIGR00360">
    <property type="entry name" value="ComEC_N-term"/>
    <property type="match status" value="1"/>
</dbReference>
<evidence type="ECO:0000256" key="4">
    <source>
        <dbReference type="ARBA" id="ARBA00022989"/>
    </source>
</evidence>
<keyword evidence="5 6" id="KW-0472">Membrane</keyword>
<feature type="transmembrane region" description="Helical" evidence="6">
    <location>
        <begin position="451"/>
        <end position="470"/>
    </location>
</feature>
<dbReference type="Pfam" id="PF00753">
    <property type="entry name" value="Lactamase_B"/>
    <property type="match status" value="1"/>
</dbReference>
<dbReference type="SMART" id="SM00849">
    <property type="entry name" value="Lactamase_B"/>
    <property type="match status" value="1"/>
</dbReference>
<comment type="caution">
    <text evidence="8">The sequence shown here is derived from an EMBL/GenBank/DDBJ whole genome shotgun (WGS) entry which is preliminary data.</text>
</comment>
<feature type="transmembrane region" description="Helical" evidence="6">
    <location>
        <begin position="512"/>
        <end position="530"/>
    </location>
</feature>
<evidence type="ECO:0000259" key="7">
    <source>
        <dbReference type="SMART" id="SM00849"/>
    </source>
</evidence>
<dbReference type="SUPFAM" id="SSF90123">
    <property type="entry name" value="ABC transporter transmembrane region"/>
    <property type="match status" value="1"/>
</dbReference>
<feature type="transmembrane region" description="Helical" evidence="6">
    <location>
        <begin position="422"/>
        <end position="445"/>
    </location>
</feature>
<sequence length="818" mass="90825">MRTAIFGLVLGIALLQQQAALWDLTYYLICLAVLVSVSALLFFRRLRFFTQVPAIWSLAWSIGLHFILAASIGFCWAGIFAHQHLRHQLPAGWEGRDIDVIGVIDSLPGQSERGLQFNFQVEKYLLSDVKTDAFPRRLALAWYEEADKTSKPPALKPGQRWQLKVRLKRPHGNANPYGFDYEVWLLEQGLRATGTVRSKQNDDLSENQKLDDFVLSMNNVIERTRHILHQRIFQALPDAHYAGVLSALVVGDQRDIAPADWTVFNRTGIGHLISISGLHITMIAGLFAGLLHFLWRHSFFTSAQLPLLIPAQKVAVLAGVIAAVIYVALAGFGVPAQRTLWMLVVLAMALWTNRASDSLQVLSLALAVVVLIDPWAVLWPGFWLSFAAVALLLYVSVGRGVLAQDEEMQTGFFQRLRLQLYLAAQTQYAITIGLVPLTLLLFAQISLISPLANAIAIPLISFIVTPLALIGSVLPLELAAPCLRIAHACVSYLAQFLEWLSHSSFAVWQAPLPSWWMFVLAILGVAMLLAPRGIPLRYLGALCCLPIFVQPIQAPEQHQMQVTVFDIGQGAAVLIETARHKMLYDTGPGFSRDVNSGTRILLPYFQARGIVHLDQLMISHSDNDHSGGALSLLKNLKIDQLSSSLPATHPIVRAASKSQRCEAGQRWEWDGVQFEILHPVPVIYTSDKWKTNALSCTLKISTKTHSLLLAGDIEAIQEDELVNSIPDKLAANVLLAPHHGSGTSSTMPFLLAVKPELALFQVGYLNRYHHPKAEVMQRYLGIGIKPLRTDTSGAITLQFGSAINVEEYRRQHARYWYP</sequence>
<dbReference type="CDD" id="cd07731">
    <property type="entry name" value="ComA-like_MBL-fold"/>
    <property type="match status" value="1"/>
</dbReference>
<evidence type="ECO:0000313" key="8">
    <source>
        <dbReference type="EMBL" id="MBC3872177.1"/>
    </source>
</evidence>
<dbReference type="InterPro" id="IPR035681">
    <property type="entry name" value="ComA-like_MBL"/>
</dbReference>
<dbReference type="InterPro" id="IPR004797">
    <property type="entry name" value="Competence_ComEC/Rec2"/>
</dbReference>
<dbReference type="InterPro" id="IPR001279">
    <property type="entry name" value="Metallo-B-lactamas"/>
</dbReference>
<evidence type="ECO:0000313" key="9">
    <source>
        <dbReference type="Proteomes" id="UP000624279"/>
    </source>
</evidence>
<dbReference type="Proteomes" id="UP000624279">
    <property type="component" value="Unassembled WGS sequence"/>
</dbReference>
<comment type="subcellular location">
    <subcellularLocation>
        <location evidence="1">Cell membrane</location>
        <topology evidence="1">Multi-pass membrane protein</topology>
    </subcellularLocation>
</comment>
<dbReference type="InterPro" id="IPR036866">
    <property type="entry name" value="RibonucZ/Hydroxyglut_hydro"/>
</dbReference>
<gene>
    <name evidence="8" type="ORF">H8K55_01140</name>
</gene>
<dbReference type="PANTHER" id="PTHR30619">
    <property type="entry name" value="DNA INTERNALIZATION/COMPETENCE PROTEIN COMEC/REC2"/>
    <property type="match status" value="1"/>
</dbReference>
<dbReference type="InterPro" id="IPR025405">
    <property type="entry name" value="DUF4131"/>
</dbReference>
<protein>
    <submittedName>
        <fullName evidence="8">DNA internalization-related competence protein ComEC/Rec2</fullName>
    </submittedName>
</protein>
<evidence type="ECO:0000256" key="1">
    <source>
        <dbReference type="ARBA" id="ARBA00004651"/>
    </source>
</evidence>
<keyword evidence="3 6" id="KW-0812">Transmembrane</keyword>
<keyword evidence="9" id="KW-1185">Reference proteome</keyword>
<dbReference type="InterPro" id="IPR052159">
    <property type="entry name" value="Competence_DNA_uptake"/>
</dbReference>
<feature type="transmembrane region" description="Helical" evidence="6">
    <location>
        <begin position="25"/>
        <end position="43"/>
    </location>
</feature>
<proteinExistence type="predicted"/>
<dbReference type="InterPro" id="IPR036640">
    <property type="entry name" value="ABC1_TM_sf"/>
</dbReference>
<feature type="transmembrane region" description="Helical" evidence="6">
    <location>
        <begin position="55"/>
        <end position="79"/>
    </location>
</feature>
<keyword evidence="4 6" id="KW-1133">Transmembrane helix</keyword>
<dbReference type="Pfam" id="PF03772">
    <property type="entry name" value="Competence"/>
    <property type="match status" value="1"/>
</dbReference>
<dbReference type="NCBIfam" id="TIGR00361">
    <property type="entry name" value="ComEC_Rec2"/>
    <property type="match status" value="1"/>
</dbReference>
<keyword evidence="2" id="KW-1003">Cell membrane</keyword>
<evidence type="ECO:0000256" key="5">
    <source>
        <dbReference type="ARBA" id="ARBA00023136"/>
    </source>
</evidence>
<evidence type="ECO:0000256" key="3">
    <source>
        <dbReference type="ARBA" id="ARBA00022692"/>
    </source>
</evidence>
<dbReference type="RefSeq" id="WP_186940181.1">
    <property type="nucleotide sequence ID" value="NZ_JACOGA010000001.1"/>
</dbReference>
<evidence type="ECO:0000256" key="6">
    <source>
        <dbReference type="SAM" id="Phobius"/>
    </source>
</evidence>
<feature type="transmembrane region" description="Helical" evidence="6">
    <location>
        <begin position="382"/>
        <end position="402"/>
    </location>
</feature>
<feature type="transmembrane region" description="Helical" evidence="6">
    <location>
        <begin position="272"/>
        <end position="295"/>
    </location>
</feature>
<name>A0ABR6Y6C7_9BURK</name>